<evidence type="ECO:0000313" key="5">
    <source>
        <dbReference type="Proteomes" id="UP000184474"/>
    </source>
</evidence>
<reference evidence="5" key="1">
    <citation type="submission" date="2016-11" db="EMBL/GenBank/DDBJ databases">
        <authorList>
            <person name="Varghese N."/>
            <person name="Submissions S."/>
        </authorList>
    </citation>
    <scope>NUCLEOTIDE SEQUENCE [LARGE SCALE GENOMIC DNA]</scope>
    <source>
        <strain evidence="5">DSM 26134</strain>
    </source>
</reference>
<dbReference type="InterPro" id="IPR020904">
    <property type="entry name" value="Sc_DH/Rdtase_CS"/>
</dbReference>
<dbReference type="STRING" id="156994.SAMN04488028_101283"/>
<dbReference type="PANTHER" id="PTHR48107:SF7">
    <property type="entry name" value="RE15974P"/>
    <property type="match status" value="1"/>
</dbReference>
<keyword evidence="5" id="KW-1185">Reference proteome</keyword>
<dbReference type="GO" id="GO:0016614">
    <property type="term" value="F:oxidoreductase activity, acting on CH-OH group of donors"/>
    <property type="evidence" value="ECO:0007669"/>
    <property type="project" value="UniProtKB-ARBA"/>
</dbReference>
<dbReference type="PRINTS" id="PR00081">
    <property type="entry name" value="GDHRDH"/>
</dbReference>
<sequence>MNTMQLDNKVIIVTGSSRGIGKETALLLAAHGAKVVINHSNSEADAQATVDEISQLGGTALAIKADVSQREEAALLFDGTIAVYGQVDVLVNNAGVMVSKKLKDNTQEDFNRQFDVNVRGIFNMLQEADSKLADHGNIINFSSSTVKLMFPTYALYSASKAAVEQMTRVFSKEIGRGISVNALAPGATETELFMTGKSQETMDKLSAMNAFNRLAKPIDIARVVLFLASDASKWISGQVIGANGALV</sequence>
<evidence type="ECO:0000313" key="4">
    <source>
        <dbReference type="EMBL" id="SHJ48958.1"/>
    </source>
</evidence>
<dbReference type="PANTHER" id="PTHR48107">
    <property type="entry name" value="NADPH-DEPENDENT ALDEHYDE REDUCTASE-LIKE PROTEIN, CHLOROPLASTIC-RELATED"/>
    <property type="match status" value="1"/>
</dbReference>
<dbReference type="PROSITE" id="PS00061">
    <property type="entry name" value="ADH_SHORT"/>
    <property type="match status" value="1"/>
</dbReference>
<dbReference type="Gene3D" id="3.40.50.720">
    <property type="entry name" value="NAD(P)-binding Rossmann-like Domain"/>
    <property type="match status" value="1"/>
</dbReference>
<dbReference type="InterPro" id="IPR036291">
    <property type="entry name" value="NAD(P)-bd_dom_sf"/>
</dbReference>
<proteinExistence type="inferred from homology"/>
<dbReference type="InterPro" id="IPR002347">
    <property type="entry name" value="SDR_fam"/>
</dbReference>
<dbReference type="AlphaFoldDB" id="A0A1M6JQK3"/>
<evidence type="ECO:0000256" key="2">
    <source>
        <dbReference type="ARBA" id="ARBA00023002"/>
    </source>
</evidence>
<dbReference type="Proteomes" id="UP000184474">
    <property type="component" value="Unassembled WGS sequence"/>
</dbReference>
<evidence type="ECO:0000256" key="1">
    <source>
        <dbReference type="ARBA" id="ARBA00006484"/>
    </source>
</evidence>
<dbReference type="FunFam" id="3.40.50.720:FF:000084">
    <property type="entry name" value="Short-chain dehydrogenase reductase"/>
    <property type="match status" value="1"/>
</dbReference>
<protein>
    <submittedName>
        <fullName evidence="4">3-oxoacyl-[acyl-carrier protein] reductase</fullName>
    </submittedName>
</protein>
<evidence type="ECO:0000259" key="3">
    <source>
        <dbReference type="SMART" id="SM00822"/>
    </source>
</evidence>
<keyword evidence="2" id="KW-0560">Oxidoreductase</keyword>
<name>A0A1M6JQK3_REIAG</name>
<dbReference type="SUPFAM" id="SSF51735">
    <property type="entry name" value="NAD(P)-binding Rossmann-fold domains"/>
    <property type="match status" value="1"/>
</dbReference>
<accession>A0A1M6JQK3</accession>
<gene>
    <name evidence="4" type="ORF">SAMN04488028_101283</name>
</gene>
<dbReference type="Pfam" id="PF13561">
    <property type="entry name" value="adh_short_C2"/>
    <property type="match status" value="1"/>
</dbReference>
<feature type="domain" description="Ketoreductase" evidence="3">
    <location>
        <begin position="9"/>
        <end position="186"/>
    </location>
</feature>
<organism evidence="4 5">
    <name type="scientific">Reichenbachiella agariperforans</name>
    <dbReference type="NCBI Taxonomy" id="156994"/>
    <lineage>
        <taxon>Bacteria</taxon>
        <taxon>Pseudomonadati</taxon>
        <taxon>Bacteroidota</taxon>
        <taxon>Cytophagia</taxon>
        <taxon>Cytophagales</taxon>
        <taxon>Reichenbachiellaceae</taxon>
        <taxon>Reichenbachiella</taxon>
    </lineage>
</organism>
<dbReference type="EMBL" id="FRAA01000001">
    <property type="protein sequence ID" value="SHJ48958.1"/>
    <property type="molecule type" value="Genomic_DNA"/>
</dbReference>
<comment type="similarity">
    <text evidence="1">Belongs to the short-chain dehydrogenases/reductases (SDR) family.</text>
</comment>
<dbReference type="InterPro" id="IPR057326">
    <property type="entry name" value="KR_dom"/>
</dbReference>
<dbReference type="SMART" id="SM00822">
    <property type="entry name" value="PKS_KR"/>
    <property type="match status" value="1"/>
</dbReference>
<dbReference type="PRINTS" id="PR00080">
    <property type="entry name" value="SDRFAMILY"/>
</dbReference>